<proteinExistence type="predicted"/>
<dbReference type="InterPro" id="IPR021834">
    <property type="entry name" value="DUF3426"/>
</dbReference>
<gene>
    <name evidence="3" type="ORF">DJFAAGMI_02041</name>
</gene>
<feature type="compositionally biased region" description="Basic and acidic residues" evidence="1">
    <location>
        <begin position="163"/>
        <end position="182"/>
    </location>
</feature>
<evidence type="ECO:0000313" key="4">
    <source>
        <dbReference type="Proteomes" id="UP001647436"/>
    </source>
</evidence>
<feature type="compositionally biased region" description="Low complexity" evidence="1">
    <location>
        <begin position="89"/>
        <end position="137"/>
    </location>
</feature>
<feature type="domain" description="Zinc finger/thioredoxin putative" evidence="2">
    <location>
        <begin position="5"/>
        <end position="39"/>
    </location>
</feature>
<name>A0ABS5LS17_9BURK</name>
<dbReference type="Pfam" id="PF13719">
    <property type="entry name" value="Zn_ribbon_5"/>
    <property type="match status" value="1"/>
</dbReference>
<dbReference type="RefSeq" id="WP_211457065.1">
    <property type="nucleotide sequence ID" value="NZ_JAANES010000002.1"/>
</dbReference>
<sequence>MSQVTRCPSCGTRFKVVADQLRISQGWVRCGMCQSVFDASQDLQSVPDELLQPEAADAPQKPAVQEVLPTKADEQPAPTWPQQDEDAADAPASDAQKAEAPQDSASDWVDAAATAAQTAEAAPAAEPADVVSEPEPSGSMSGMADGQSSFVDQARPLTEEDAEAARHEPHPEVREPEDRLQTRDIPAPAEPALEPELLVSPPPSEALMPEAEHGLEDKARSEAPLHADIGDIQPARDRAQAVTDADQDEAVAIAGDEPGFVRQARRKAFWHSAGMRVALVLGSLLAVAGVVGQHAWQQRDVLAAQYPALAPVLAKACSLAGCELQARRAIADVVISGSGFKQLADARQYQWSLTLENRSDVPVAMPMAELTLTDAQDRPLLRRVIDLKPLGAPEQLQARQEWSVNVPVQVQDLGAAVAGYRALVFYP</sequence>
<dbReference type="InterPro" id="IPR011723">
    <property type="entry name" value="Znf/thioredoxin_put"/>
</dbReference>
<feature type="region of interest" description="Disordered" evidence="1">
    <location>
        <begin position="49"/>
        <end position="182"/>
    </location>
</feature>
<dbReference type="EMBL" id="JAANES010000002">
    <property type="protein sequence ID" value="MBS3019298.1"/>
    <property type="molecule type" value="Genomic_DNA"/>
</dbReference>
<evidence type="ECO:0000256" key="1">
    <source>
        <dbReference type="SAM" id="MobiDB-lite"/>
    </source>
</evidence>
<reference evidence="3 4" key="1">
    <citation type="submission" date="2020-03" db="EMBL/GenBank/DDBJ databases">
        <title>The role of nitrogen metabolism on polyethylene biodegradation.</title>
        <authorList>
            <person name="Peixoto J."/>
            <person name="Vizzotto C.S."/>
            <person name="Ramos A."/>
            <person name="Alves G."/>
            <person name="Steindorff A."/>
            <person name="Kruger R."/>
        </authorList>
    </citation>
    <scope>NUCLEOTIDE SEQUENCE [LARGE SCALE GENOMIC DNA]</scope>
    <source>
        <strain evidence="3 4">PE63</strain>
    </source>
</reference>
<organism evidence="3 4">
    <name type="scientific">Comamonas brasiliensis</name>
    <dbReference type="NCBI Taxonomy" id="1812482"/>
    <lineage>
        <taxon>Bacteria</taxon>
        <taxon>Pseudomonadati</taxon>
        <taxon>Pseudomonadota</taxon>
        <taxon>Betaproteobacteria</taxon>
        <taxon>Burkholderiales</taxon>
        <taxon>Comamonadaceae</taxon>
        <taxon>Comamonas</taxon>
    </lineage>
</organism>
<dbReference type="Proteomes" id="UP001647436">
    <property type="component" value="Unassembled WGS sequence"/>
</dbReference>
<dbReference type="NCBIfam" id="TIGR02098">
    <property type="entry name" value="MJ0042_CXXC"/>
    <property type="match status" value="1"/>
</dbReference>
<keyword evidence="4" id="KW-1185">Reference proteome</keyword>
<accession>A0ABS5LS17</accession>
<dbReference type="Pfam" id="PF11906">
    <property type="entry name" value="DUF3426"/>
    <property type="match status" value="1"/>
</dbReference>
<comment type="caution">
    <text evidence="3">The sequence shown here is derived from an EMBL/GenBank/DDBJ whole genome shotgun (WGS) entry which is preliminary data.</text>
</comment>
<evidence type="ECO:0000313" key="3">
    <source>
        <dbReference type="EMBL" id="MBS3019298.1"/>
    </source>
</evidence>
<evidence type="ECO:0000259" key="2">
    <source>
        <dbReference type="Pfam" id="PF13719"/>
    </source>
</evidence>
<protein>
    <recommendedName>
        <fullName evidence="2">Zinc finger/thioredoxin putative domain-containing protein</fullName>
    </recommendedName>
</protein>